<organism evidence="1 2">
    <name type="scientific">Eubacterium oxidoreducens</name>
    <dbReference type="NCBI Taxonomy" id="1732"/>
    <lineage>
        <taxon>Bacteria</taxon>
        <taxon>Bacillati</taxon>
        <taxon>Bacillota</taxon>
        <taxon>Clostridia</taxon>
        <taxon>Eubacteriales</taxon>
        <taxon>Eubacteriaceae</taxon>
        <taxon>Eubacterium</taxon>
    </lineage>
</organism>
<dbReference type="EMBL" id="FMXR01000008">
    <property type="protein sequence ID" value="SDB15770.1"/>
    <property type="molecule type" value="Genomic_DNA"/>
</dbReference>
<sequence length="165" mass="17783">MKVKFKMPIIIIGCLIVFGFGSIATSNGINNLFIVTVEAASTETVSGTIKSVSCTYHYGIGFGTCNTIAKNYTYKLKVPLTSKGNVYQSKVTKTYVDNNTTLKRIKLSVALTCGYASSPIVQSVSTTSSSVRVVYQVPVFGNFNPTDTYNCVGTGVVQVKVVYKI</sequence>
<reference evidence="1 2" key="1">
    <citation type="submission" date="2016-10" db="EMBL/GenBank/DDBJ databases">
        <authorList>
            <person name="de Groot N.N."/>
        </authorList>
    </citation>
    <scope>NUCLEOTIDE SEQUENCE [LARGE SCALE GENOMIC DNA]</scope>
    <source>
        <strain evidence="1 2">DSM 3217</strain>
    </source>
</reference>
<dbReference type="Proteomes" id="UP000199228">
    <property type="component" value="Unassembled WGS sequence"/>
</dbReference>
<evidence type="ECO:0000313" key="2">
    <source>
        <dbReference type="Proteomes" id="UP000199228"/>
    </source>
</evidence>
<evidence type="ECO:0000313" key="1">
    <source>
        <dbReference type="EMBL" id="SDB15770.1"/>
    </source>
</evidence>
<accession>A0A1G6B542</accession>
<keyword evidence="2" id="KW-1185">Reference proteome</keyword>
<protein>
    <submittedName>
        <fullName evidence="1">Uncharacterized protein</fullName>
    </submittedName>
</protein>
<proteinExistence type="predicted"/>
<dbReference type="AlphaFoldDB" id="A0A1G6B542"/>
<dbReference type="STRING" id="1732.SAMN02910417_01186"/>
<dbReference type="RefSeq" id="WP_090173209.1">
    <property type="nucleotide sequence ID" value="NZ_FMXR01000008.1"/>
</dbReference>
<name>A0A1G6B542_EUBOX</name>
<gene>
    <name evidence="1" type="ORF">SAMN02910417_01186</name>
</gene>